<keyword evidence="6 12" id="KW-0067">ATP-binding</keyword>
<evidence type="ECO:0000259" key="14">
    <source>
        <dbReference type="Pfam" id="PF08264"/>
    </source>
</evidence>
<dbReference type="KEGG" id="dca:Desca_0700"/>
<evidence type="ECO:0000256" key="6">
    <source>
        <dbReference type="ARBA" id="ARBA00022840"/>
    </source>
</evidence>
<evidence type="ECO:0000256" key="11">
    <source>
        <dbReference type="ARBA" id="ARBA00060830"/>
    </source>
</evidence>
<dbReference type="HOGENOM" id="CLU_001493_0_2_9"/>
<dbReference type="CDD" id="cd00817">
    <property type="entry name" value="ValRS_core"/>
    <property type="match status" value="1"/>
</dbReference>
<dbReference type="FunFam" id="1.10.730.10:FF:000014">
    <property type="entry name" value="Valine--tRNA ligase"/>
    <property type="match status" value="1"/>
</dbReference>
<keyword evidence="8 12" id="KW-0175">Coiled coil</keyword>
<reference evidence="16 17" key="1">
    <citation type="submission" date="2011-05" db="EMBL/GenBank/DDBJ databases">
        <title>Complete sequence of Desulfotomaculum carboxydivorans CO-1-SRB.</title>
        <authorList>
            <consortium name="US DOE Joint Genome Institute"/>
            <person name="Lucas S."/>
            <person name="Han J."/>
            <person name="Lapidus A."/>
            <person name="Cheng J.-F."/>
            <person name="Goodwin L."/>
            <person name="Pitluck S."/>
            <person name="Peters L."/>
            <person name="Mikhailova N."/>
            <person name="Lu M."/>
            <person name="Han C."/>
            <person name="Tapia R."/>
            <person name="Land M."/>
            <person name="Hauser L."/>
            <person name="Kyrpides N."/>
            <person name="Ivanova N."/>
            <person name="Pagani I."/>
            <person name="Stams A."/>
            <person name="Plugge C."/>
            <person name="Muyzer G."/>
            <person name="Kuever J."/>
            <person name="Parshina S."/>
            <person name="Ivanova A."/>
            <person name="Nazina T."/>
            <person name="Woyke T."/>
        </authorList>
    </citation>
    <scope>NUCLEOTIDE SEQUENCE [LARGE SCALE GENOMIC DNA]</scope>
    <source>
        <strain evidence="17">DSM 14880 / VKM B-2319 / CO-1-SRB</strain>
    </source>
</reference>
<dbReference type="SUPFAM" id="SSF46589">
    <property type="entry name" value="tRNA-binding arm"/>
    <property type="match status" value="1"/>
</dbReference>
<evidence type="ECO:0000256" key="3">
    <source>
        <dbReference type="ARBA" id="ARBA00022490"/>
    </source>
</evidence>
<evidence type="ECO:0000256" key="10">
    <source>
        <dbReference type="ARBA" id="ARBA00047552"/>
    </source>
</evidence>
<dbReference type="NCBIfam" id="NF004349">
    <property type="entry name" value="PRK05729.1"/>
    <property type="match status" value="1"/>
</dbReference>
<dbReference type="Gene3D" id="3.90.740.10">
    <property type="entry name" value="Valyl/Leucyl/Isoleucyl-tRNA synthetase, editing domain"/>
    <property type="match status" value="1"/>
</dbReference>
<keyword evidence="9 12" id="KW-0030">Aminoacyl-tRNA synthetase</keyword>
<evidence type="ECO:0000256" key="1">
    <source>
        <dbReference type="ARBA" id="ARBA00004496"/>
    </source>
</evidence>
<dbReference type="InterPro" id="IPR010978">
    <property type="entry name" value="tRNA-bd_arm"/>
</dbReference>
<keyword evidence="4 12" id="KW-0436">Ligase</keyword>
<dbReference type="GO" id="GO:0006438">
    <property type="term" value="P:valyl-tRNA aminoacylation"/>
    <property type="evidence" value="ECO:0007669"/>
    <property type="project" value="UniProtKB-UniRule"/>
</dbReference>
<dbReference type="Pfam" id="PF00133">
    <property type="entry name" value="tRNA-synt_1"/>
    <property type="match status" value="1"/>
</dbReference>
<dbReference type="PRINTS" id="PR00986">
    <property type="entry name" value="TRNASYNTHVAL"/>
</dbReference>
<evidence type="ECO:0000259" key="15">
    <source>
        <dbReference type="Pfam" id="PF10458"/>
    </source>
</evidence>
<evidence type="ECO:0000256" key="9">
    <source>
        <dbReference type="ARBA" id="ARBA00023146"/>
    </source>
</evidence>
<keyword evidence="5 12" id="KW-0547">Nucleotide-binding</keyword>
<dbReference type="eggNOG" id="COG0525">
    <property type="taxonomic scope" value="Bacteria"/>
</dbReference>
<dbReference type="InterPro" id="IPR001412">
    <property type="entry name" value="aa-tRNA-synth_I_CS"/>
</dbReference>
<dbReference type="FunFam" id="3.40.50.620:FF:000032">
    <property type="entry name" value="Valine--tRNA ligase"/>
    <property type="match status" value="1"/>
</dbReference>
<dbReference type="SUPFAM" id="SSF47323">
    <property type="entry name" value="Anticodon-binding domain of a subclass of class I aminoacyl-tRNA synthetases"/>
    <property type="match status" value="1"/>
</dbReference>
<dbReference type="CDD" id="cd07962">
    <property type="entry name" value="Anticodon_Ia_Val"/>
    <property type="match status" value="1"/>
</dbReference>
<feature type="coiled-coil region" evidence="12">
    <location>
        <begin position="815"/>
        <end position="877"/>
    </location>
</feature>
<comment type="catalytic activity">
    <reaction evidence="10 12">
        <text>tRNA(Val) + L-valine + ATP = L-valyl-tRNA(Val) + AMP + diphosphate</text>
        <dbReference type="Rhea" id="RHEA:10704"/>
        <dbReference type="Rhea" id="RHEA-COMP:9672"/>
        <dbReference type="Rhea" id="RHEA-COMP:9708"/>
        <dbReference type="ChEBI" id="CHEBI:30616"/>
        <dbReference type="ChEBI" id="CHEBI:33019"/>
        <dbReference type="ChEBI" id="CHEBI:57762"/>
        <dbReference type="ChEBI" id="CHEBI:78442"/>
        <dbReference type="ChEBI" id="CHEBI:78537"/>
        <dbReference type="ChEBI" id="CHEBI:456215"/>
        <dbReference type="EC" id="6.1.1.9"/>
    </reaction>
</comment>
<dbReference type="STRING" id="868595.Desca_0700"/>
<dbReference type="SUPFAM" id="SSF52374">
    <property type="entry name" value="Nucleotidylyl transferase"/>
    <property type="match status" value="1"/>
</dbReference>
<dbReference type="PANTHER" id="PTHR11946:SF93">
    <property type="entry name" value="VALINE--TRNA LIGASE, CHLOROPLASTIC_MITOCHONDRIAL 2"/>
    <property type="match status" value="1"/>
</dbReference>
<dbReference type="HAMAP" id="MF_02004">
    <property type="entry name" value="Val_tRNA_synth_type1"/>
    <property type="match status" value="1"/>
</dbReference>
<comment type="function">
    <text evidence="12">Catalyzes the attachment of valine to tRNA(Val). As ValRS can inadvertently accommodate and process structurally similar amino acids such as threonine, to avoid such errors, it has a 'posttransfer' editing activity that hydrolyzes mischarged Thr-tRNA(Val) in a tRNA-dependent manner.</text>
</comment>
<dbReference type="Proteomes" id="UP000009226">
    <property type="component" value="Chromosome"/>
</dbReference>
<gene>
    <name evidence="12" type="primary">valS</name>
    <name evidence="16" type="ordered locus">Desca_0700</name>
</gene>
<feature type="domain" description="Methionyl/Valyl/Leucyl/Isoleucyl-tRNA synthetase anticodon-binding" evidence="14">
    <location>
        <begin position="610"/>
        <end position="758"/>
    </location>
</feature>
<dbReference type="FunFam" id="3.40.50.620:FF:000098">
    <property type="entry name" value="Valine--tRNA ligase"/>
    <property type="match status" value="1"/>
</dbReference>
<dbReference type="InterPro" id="IPR033705">
    <property type="entry name" value="Anticodon_Ia_Val"/>
</dbReference>
<dbReference type="GO" id="GO:0002161">
    <property type="term" value="F:aminoacyl-tRNA deacylase activity"/>
    <property type="evidence" value="ECO:0007669"/>
    <property type="project" value="InterPro"/>
</dbReference>
<sequence>MSEARETNIPTVYNPKEVEGKWYRHWENSKYFHAEVEKDKKPFCIVMPPPNVTGQLHMGHALDNTLQDILTRWRRMQGYNALWVPGTDHAGIATQAKVEEQLAKEGLTKYDLGREKFLERVWAWKEQYGNRITTQLRRLGASCDWDRERFTMDEGCSKAVQEVFIRLFEQGLIYRDYYITNWCPHCQTTISDIEVEHQDKPGQLYYIKYPCKDNPDEYITIATTRPETMLGDVAVAVNPEDDRYLHLVGKTLILPIVGREIPVIADAYCDPTFGTGAVKMTPAHDPNDFEIGRRHGLPEVQVIDKLGKMNENAGKYQGLDRWECRKRIVQDLEAMGALVKVEDISHAVGHCYRCNTAIEPMLSKQWFVKMKPLAEPAIEVVKDGRIKFIPERFTKIYLNWMENIRDWCISRQLWWGHRIPVYYCQDCDEMAASTTPVTKCSKCGGKMEQDPDVLDTWFSSALWPFSTLGWPEKTAELEHFYPTSVLVTGRDIIFFWVARMIFSGMYNMHEEPFKEVFIHGLVLDAQGRKMSKSLGNGVDPLEVIDSHGADSLRFMLITGNTPGNDLRFHFERLDGARSFANKLWNASRFVMMNLTDYDPAAQGGPYTLADRWILSRLQGTVADVTDFLERYELGEAARVLYDFIWSEFCDWYIELAKPRLFGKTTPEDRITTQQVLVQVLRKTLELLHPFMPFITEEIWQKLPHQGETIMLAPWPQADESLRDPAAEAEMAVLIEAITAVRRIRGEMNVPPGKKAEVILVAGDAEIRSTLERNITYLQGLANAQARVLAELKDKPDQAATAVTRGVEIFVPLRGLIDIDKEIARLNKDLKAVQADLARVQGKLNNQGFLAKAPAEVVEKEKAKEQDLSAKAKALKDRLAMLT</sequence>
<dbReference type="InterPro" id="IPR037118">
    <property type="entry name" value="Val-tRNA_synth_C_sf"/>
</dbReference>
<dbReference type="InterPro" id="IPR013155">
    <property type="entry name" value="M/V/L/I-tRNA-synth_anticd-bd"/>
</dbReference>
<dbReference type="InterPro" id="IPR002300">
    <property type="entry name" value="aa-tRNA-synth_Ia"/>
</dbReference>
<dbReference type="EC" id="6.1.1.9" evidence="12"/>
<organism evidence="16 17">
    <name type="scientific">Desulfotomaculum nigrificans (strain DSM 14880 / VKM B-2319 / CO-1-SRB)</name>
    <name type="common">Desulfotomaculum carboxydivorans</name>
    <dbReference type="NCBI Taxonomy" id="868595"/>
    <lineage>
        <taxon>Bacteria</taxon>
        <taxon>Bacillati</taxon>
        <taxon>Bacillota</taxon>
        <taxon>Clostridia</taxon>
        <taxon>Eubacteriales</taxon>
        <taxon>Desulfotomaculaceae</taxon>
        <taxon>Desulfotomaculum</taxon>
    </lineage>
</organism>
<dbReference type="FunFam" id="1.10.287.380:FF:000001">
    <property type="entry name" value="Valine--tRNA ligase"/>
    <property type="match status" value="1"/>
</dbReference>
<keyword evidence="3 12" id="KW-0963">Cytoplasm</keyword>
<evidence type="ECO:0000256" key="5">
    <source>
        <dbReference type="ARBA" id="ARBA00022741"/>
    </source>
</evidence>
<evidence type="ECO:0000256" key="2">
    <source>
        <dbReference type="ARBA" id="ARBA00011245"/>
    </source>
</evidence>
<dbReference type="GO" id="GO:0004832">
    <property type="term" value="F:valine-tRNA ligase activity"/>
    <property type="evidence" value="ECO:0007669"/>
    <property type="project" value="UniProtKB-UniRule"/>
</dbReference>
<comment type="similarity">
    <text evidence="11 12">Belongs to the class-I aminoacyl-tRNA synthetase family. ValS type 1 subfamily.</text>
</comment>
<dbReference type="InterPro" id="IPR009080">
    <property type="entry name" value="tRNAsynth_Ia_anticodon-bd"/>
</dbReference>
<evidence type="ECO:0000259" key="13">
    <source>
        <dbReference type="Pfam" id="PF00133"/>
    </source>
</evidence>
<feature type="short sequence motif" description="'HIGH' region" evidence="12">
    <location>
        <begin position="50"/>
        <end position="60"/>
    </location>
</feature>
<dbReference type="NCBIfam" id="TIGR00422">
    <property type="entry name" value="valS"/>
    <property type="match status" value="1"/>
</dbReference>
<comment type="domain">
    <text evidence="12">The C-terminal coiled-coil domain is crucial for aminoacylation activity.</text>
</comment>
<dbReference type="AlphaFoldDB" id="F6B8L3"/>
<comment type="subcellular location">
    <subcellularLocation>
        <location evidence="1 12">Cytoplasm</location>
    </subcellularLocation>
</comment>
<dbReference type="InterPro" id="IPR002303">
    <property type="entry name" value="Valyl-tRNA_ligase"/>
</dbReference>
<accession>F6B8L3</accession>
<feature type="domain" description="Valyl-tRNA synthetase tRNA-binding arm" evidence="15">
    <location>
        <begin position="817"/>
        <end position="881"/>
    </location>
</feature>
<dbReference type="Pfam" id="PF08264">
    <property type="entry name" value="Anticodon_1"/>
    <property type="match status" value="1"/>
</dbReference>
<dbReference type="InterPro" id="IPR009008">
    <property type="entry name" value="Val/Leu/Ile-tRNA-synth_edit"/>
</dbReference>
<dbReference type="GO" id="GO:0005524">
    <property type="term" value="F:ATP binding"/>
    <property type="evidence" value="ECO:0007669"/>
    <property type="project" value="UniProtKB-UniRule"/>
</dbReference>
<dbReference type="Gene3D" id="3.40.50.620">
    <property type="entry name" value="HUPs"/>
    <property type="match status" value="2"/>
</dbReference>
<feature type="binding site" evidence="12">
    <location>
        <position position="532"/>
    </location>
    <ligand>
        <name>ATP</name>
        <dbReference type="ChEBI" id="CHEBI:30616"/>
    </ligand>
</feature>
<dbReference type="PROSITE" id="PS00178">
    <property type="entry name" value="AA_TRNA_LIGASE_I"/>
    <property type="match status" value="1"/>
</dbReference>
<keyword evidence="7 12" id="KW-0648">Protein biosynthesis</keyword>
<keyword evidence="17" id="KW-1185">Reference proteome</keyword>
<protein>
    <recommendedName>
        <fullName evidence="12">Valine--tRNA ligase</fullName>
        <ecNumber evidence="12">6.1.1.9</ecNumber>
    </recommendedName>
    <alternativeName>
        <fullName evidence="12">Valyl-tRNA synthetase</fullName>
        <shortName evidence="12">ValRS</shortName>
    </alternativeName>
</protein>
<feature type="domain" description="Aminoacyl-tRNA synthetase class Ia" evidence="13">
    <location>
        <begin position="21"/>
        <end position="568"/>
    </location>
</feature>
<dbReference type="Gene3D" id="1.10.287.380">
    <property type="entry name" value="Valyl-tRNA synthetase, C-terminal domain"/>
    <property type="match status" value="1"/>
</dbReference>
<evidence type="ECO:0000256" key="12">
    <source>
        <dbReference type="HAMAP-Rule" id="MF_02004"/>
    </source>
</evidence>
<dbReference type="GO" id="GO:0005829">
    <property type="term" value="C:cytosol"/>
    <property type="evidence" value="ECO:0007669"/>
    <property type="project" value="TreeGrafter"/>
</dbReference>
<dbReference type="EMBL" id="CP002736">
    <property type="protein sequence ID" value="AEF93585.1"/>
    <property type="molecule type" value="Genomic_DNA"/>
</dbReference>
<evidence type="ECO:0000313" key="17">
    <source>
        <dbReference type="Proteomes" id="UP000009226"/>
    </source>
</evidence>
<evidence type="ECO:0000313" key="16">
    <source>
        <dbReference type="EMBL" id="AEF93585.1"/>
    </source>
</evidence>
<comment type="domain">
    <text evidence="12">ValRS has two distinct active sites: one for aminoacylation and one for editing. The misactivated threonine is translocated from the active site to the editing site.</text>
</comment>
<dbReference type="SUPFAM" id="SSF50677">
    <property type="entry name" value="ValRS/IleRS/LeuRS editing domain"/>
    <property type="match status" value="1"/>
</dbReference>
<evidence type="ECO:0000256" key="7">
    <source>
        <dbReference type="ARBA" id="ARBA00022917"/>
    </source>
</evidence>
<dbReference type="PANTHER" id="PTHR11946">
    <property type="entry name" value="VALYL-TRNA SYNTHETASES"/>
    <property type="match status" value="1"/>
</dbReference>
<dbReference type="RefSeq" id="WP_013809796.1">
    <property type="nucleotide sequence ID" value="NC_015565.1"/>
</dbReference>
<dbReference type="Gene3D" id="1.10.730.10">
    <property type="entry name" value="Isoleucyl-tRNA Synthetase, Domain 1"/>
    <property type="match status" value="1"/>
</dbReference>
<comment type="subunit">
    <text evidence="2 12">Monomer.</text>
</comment>
<dbReference type="FunFam" id="3.90.740.10:FF:000005">
    <property type="entry name" value="Valine--tRNA ligase, mitochondrial"/>
    <property type="match status" value="1"/>
</dbReference>
<name>F6B8L3_DESCC</name>
<proteinExistence type="inferred from homology"/>
<evidence type="ECO:0000256" key="4">
    <source>
        <dbReference type="ARBA" id="ARBA00022598"/>
    </source>
</evidence>
<dbReference type="InterPro" id="IPR019499">
    <property type="entry name" value="Val-tRNA_synth_tRNA-bd"/>
</dbReference>
<dbReference type="InterPro" id="IPR014729">
    <property type="entry name" value="Rossmann-like_a/b/a_fold"/>
</dbReference>
<feature type="short sequence motif" description="'KMSKS' region" evidence="12">
    <location>
        <begin position="529"/>
        <end position="533"/>
    </location>
</feature>
<dbReference type="Pfam" id="PF10458">
    <property type="entry name" value="Val_tRNA-synt_C"/>
    <property type="match status" value="1"/>
</dbReference>
<evidence type="ECO:0000256" key="8">
    <source>
        <dbReference type="ARBA" id="ARBA00023054"/>
    </source>
</evidence>